<accession>A0A368Q5Q3</accession>
<sequence>MRSLQQTDPISVEATESPCTNRSGDGRSREKNEAEAEAGGDLERTAWYRWDPDASPGRGCGTCWDGSSITVAWYISNIWRLPL</sequence>
<name>A0A368Q5Q3_SETIT</name>
<reference evidence="2" key="1">
    <citation type="journal article" date="2012" name="Nat. Biotechnol.">
        <title>Reference genome sequence of the model plant Setaria.</title>
        <authorList>
            <person name="Bennetzen J.L."/>
            <person name="Schmutz J."/>
            <person name="Wang H."/>
            <person name="Percifield R."/>
            <person name="Hawkins J."/>
            <person name="Pontaroli A.C."/>
            <person name="Estep M."/>
            <person name="Feng L."/>
            <person name="Vaughn J.N."/>
            <person name="Grimwood J."/>
            <person name="Jenkins J."/>
            <person name="Barry K."/>
            <person name="Lindquist E."/>
            <person name="Hellsten U."/>
            <person name="Deshpande S."/>
            <person name="Wang X."/>
            <person name="Wu X."/>
            <person name="Mitros T."/>
            <person name="Triplett J."/>
            <person name="Yang X."/>
            <person name="Ye C.Y."/>
            <person name="Mauro-Herrera M."/>
            <person name="Wang L."/>
            <person name="Li P."/>
            <person name="Sharma M."/>
            <person name="Sharma R."/>
            <person name="Ronald P.C."/>
            <person name="Panaud O."/>
            <person name="Kellogg E.A."/>
            <person name="Brutnell T.P."/>
            <person name="Doust A.N."/>
            <person name="Tuskan G.A."/>
            <person name="Rokhsar D."/>
            <person name="Devos K.M."/>
        </authorList>
    </citation>
    <scope>NUCLEOTIDE SEQUENCE [LARGE SCALE GENOMIC DNA]</scope>
    <source>
        <strain evidence="2">Yugu1</strain>
    </source>
</reference>
<protein>
    <submittedName>
        <fullName evidence="2">Uncharacterized protein</fullName>
    </submittedName>
</protein>
<proteinExistence type="predicted"/>
<evidence type="ECO:0000256" key="1">
    <source>
        <dbReference type="SAM" id="MobiDB-lite"/>
    </source>
</evidence>
<gene>
    <name evidence="2" type="ORF">SETIT_2G280500v2</name>
</gene>
<evidence type="ECO:0000313" key="2">
    <source>
        <dbReference type="EMBL" id="RCV12580.1"/>
    </source>
</evidence>
<feature type="compositionally biased region" description="Basic and acidic residues" evidence="1">
    <location>
        <begin position="24"/>
        <end position="34"/>
    </location>
</feature>
<reference evidence="2" key="2">
    <citation type="submission" date="2015-07" db="EMBL/GenBank/DDBJ databases">
        <authorList>
            <person name="Noorani M."/>
        </authorList>
    </citation>
    <scope>NUCLEOTIDE SEQUENCE</scope>
    <source>
        <strain evidence="2">Yugu1</strain>
    </source>
</reference>
<feature type="region of interest" description="Disordered" evidence="1">
    <location>
        <begin position="1"/>
        <end position="47"/>
    </location>
</feature>
<dbReference type="AlphaFoldDB" id="A0A368Q5Q3"/>
<dbReference type="EMBL" id="CM003529">
    <property type="protein sequence ID" value="RCV12580.1"/>
    <property type="molecule type" value="Genomic_DNA"/>
</dbReference>
<organism evidence="2">
    <name type="scientific">Setaria italica</name>
    <name type="common">Foxtail millet</name>
    <name type="synonym">Panicum italicum</name>
    <dbReference type="NCBI Taxonomy" id="4555"/>
    <lineage>
        <taxon>Eukaryota</taxon>
        <taxon>Viridiplantae</taxon>
        <taxon>Streptophyta</taxon>
        <taxon>Embryophyta</taxon>
        <taxon>Tracheophyta</taxon>
        <taxon>Spermatophyta</taxon>
        <taxon>Magnoliopsida</taxon>
        <taxon>Liliopsida</taxon>
        <taxon>Poales</taxon>
        <taxon>Poaceae</taxon>
        <taxon>PACMAD clade</taxon>
        <taxon>Panicoideae</taxon>
        <taxon>Panicodae</taxon>
        <taxon>Paniceae</taxon>
        <taxon>Cenchrinae</taxon>
        <taxon>Setaria</taxon>
    </lineage>
</organism>